<comment type="caution">
    <text evidence="6">The sequence shown here is derived from an EMBL/GenBank/DDBJ whole genome shotgun (WGS) entry which is preliminary data.</text>
</comment>
<dbReference type="EMBL" id="MASW01000002">
    <property type="protein sequence ID" value="PXY27708.1"/>
    <property type="molecule type" value="Genomic_DNA"/>
</dbReference>
<sequence>MDLVASLPAFVAAVVLISASPGPAMALILRRAALRGFSGAVPTVLGLEAGLYLWALCAAAGLAALVAASEVAFLVLRVVGAGFLLYLGVRMWRSAWRSRRAGVAAEPEEPPGTVSRRGWAKAFGEGAVVMLANLKAAAFMVAFYPQFVPADRPLFATTAVLALLQVGIEIAVYLTLAAVVGRAGAWFRRPAIRRRLDAISGTVLVALGIRMATDAR</sequence>
<accession>A0A2V4B2S9</accession>
<dbReference type="AlphaFoldDB" id="A0A2V4B2S9"/>
<keyword evidence="5" id="KW-0472">Membrane</keyword>
<evidence type="ECO:0000313" key="7">
    <source>
        <dbReference type="Proteomes" id="UP000249915"/>
    </source>
</evidence>
<comment type="subcellular location">
    <subcellularLocation>
        <location evidence="1">Cell membrane</location>
        <topology evidence="1">Multi-pass membrane protein</topology>
    </subcellularLocation>
</comment>
<evidence type="ECO:0000256" key="4">
    <source>
        <dbReference type="ARBA" id="ARBA00022989"/>
    </source>
</evidence>
<dbReference type="Proteomes" id="UP000249915">
    <property type="component" value="Unassembled WGS sequence"/>
</dbReference>
<proteinExistence type="predicted"/>
<evidence type="ECO:0000256" key="1">
    <source>
        <dbReference type="ARBA" id="ARBA00004651"/>
    </source>
</evidence>
<organism evidence="6 7">
    <name type="scientific">Prauserella muralis</name>
    <dbReference type="NCBI Taxonomy" id="588067"/>
    <lineage>
        <taxon>Bacteria</taxon>
        <taxon>Bacillati</taxon>
        <taxon>Actinomycetota</taxon>
        <taxon>Actinomycetes</taxon>
        <taxon>Pseudonocardiales</taxon>
        <taxon>Pseudonocardiaceae</taxon>
        <taxon>Prauserella</taxon>
    </lineage>
</organism>
<dbReference type="PANTHER" id="PTHR30086">
    <property type="entry name" value="ARGININE EXPORTER PROTEIN ARGO"/>
    <property type="match status" value="1"/>
</dbReference>
<dbReference type="RefSeq" id="WP_112281720.1">
    <property type="nucleotide sequence ID" value="NZ_MASW01000002.1"/>
</dbReference>
<protein>
    <submittedName>
        <fullName evidence="6">Transporter</fullName>
    </submittedName>
</protein>
<dbReference type="GO" id="GO:0005886">
    <property type="term" value="C:plasma membrane"/>
    <property type="evidence" value="ECO:0007669"/>
    <property type="project" value="UniProtKB-SubCell"/>
</dbReference>
<name>A0A2V4B2S9_9PSEU</name>
<gene>
    <name evidence="6" type="ORF">BAY60_15070</name>
</gene>
<dbReference type="PIRSF" id="PIRSF006324">
    <property type="entry name" value="LeuE"/>
    <property type="match status" value="1"/>
</dbReference>
<dbReference type="InterPro" id="IPR001123">
    <property type="entry name" value="LeuE-type"/>
</dbReference>
<dbReference type="OrthoDB" id="3175972at2"/>
<keyword evidence="2" id="KW-1003">Cell membrane</keyword>
<evidence type="ECO:0000256" key="3">
    <source>
        <dbReference type="ARBA" id="ARBA00022692"/>
    </source>
</evidence>
<dbReference type="PANTHER" id="PTHR30086:SF20">
    <property type="entry name" value="ARGININE EXPORTER PROTEIN ARGO-RELATED"/>
    <property type="match status" value="1"/>
</dbReference>
<evidence type="ECO:0000256" key="2">
    <source>
        <dbReference type="ARBA" id="ARBA00022475"/>
    </source>
</evidence>
<keyword evidence="7" id="KW-1185">Reference proteome</keyword>
<dbReference type="Pfam" id="PF01810">
    <property type="entry name" value="LysE"/>
    <property type="match status" value="1"/>
</dbReference>
<keyword evidence="3" id="KW-0812">Transmembrane</keyword>
<evidence type="ECO:0000313" key="6">
    <source>
        <dbReference type="EMBL" id="PXY27708.1"/>
    </source>
</evidence>
<keyword evidence="4" id="KW-1133">Transmembrane helix</keyword>
<dbReference type="GO" id="GO:0015171">
    <property type="term" value="F:amino acid transmembrane transporter activity"/>
    <property type="evidence" value="ECO:0007669"/>
    <property type="project" value="TreeGrafter"/>
</dbReference>
<evidence type="ECO:0000256" key="5">
    <source>
        <dbReference type="ARBA" id="ARBA00023136"/>
    </source>
</evidence>
<reference evidence="6 7" key="1">
    <citation type="submission" date="2016-07" db="EMBL/GenBank/DDBJ databases">
        <title>Draft genome sequence of Prauserella muralis DSM 45305, isolated from a mould-covered wall in an indoor environment.</title>
        <authorList>
            <person name="Ruckert C."/>
            <person name="Albersmeier A."/>
            <person name="Jiang C.-L."/>
            <person name="Jiang Y."/>
            <person name="Kalinowski J."/>
            <person name="Schneider O."/>
            <person name="Winkler A."/>
            <person name="Zotchev S.B."/>
        </authorList>
    </citation>
    <scope>NUCLEOTIDE SEQUENCE [LARGE SCALE GENOMIC DNA]</scope>
    <source>
        <strain evidence="6 7">DSM 45305</strain>
    </source>
</reference>